<dbReference type="RefSeq" id="WP_018384464.1">
    <property type="nucleotide sequence ID" value="NZ_LLZU01000003.1"/>
</dbReference>
<dbReference type="AlphaFoldDB" id="A0A0T6LXW8"/>
<keyword evidence="3" id="KW-1185">Reference proteome</keyword>
<evidence type="ECO:0000313" key="2">
    <source>
        <dbReference type="EMBL" id="KRV50853.1"/>
    </source>
</evidence>
<feature type="region of interest" description="Disordered" evidence="1">
    <location>
        <begin position="150"/>
        <end position="170"/>
    </location>
</feature>
<feature type="region of interest" description="Disordered" evidence="1">
    <location>
        <begin position="33"/>
        <end position="67"/>
    </location>
</feature>
<evidence type="ECO:0000256" key="1">
    <source>
        <dbReference type="SAM" id="MobiDB-lite"/>
    </source>
</evidence>
<dbReference type="STRING" id="76728.AQ490_12915"/>
<gene>
    <name evidence="2" type="ORF">AQ490_12915</name>
</gene>
<organism evidence="2 3">
    <name type="scientific">Wenjunlia vitaminophila</name>
    <name type="common">Streptomyces vitaminophilus</name>
    <dbReference type="NCBI Taxonomy" id="76728"/>
    <lineage>
        <taxon>Bacteria</taxon>
        <taxon>Bacillati</taxon>
        <taxon>Actinomycetota</taxon>
        <taxon>Actinomycetes</taxon>
        <taxon>Kitasatosporales</taxon>
        <taxon>Streptomycetaceae</taxon>
        <taxon>Wenjunlia</taxon>
    </lineage>
</organism>
<dbReference type="Proteomes" id="UP000050867">
    <property type="component" value="Unassembled WGS sequence"/>
</dbReference>
<evidence type="ECO:0000313" key="3">
    <source>
        <dbReference type="Proteomes" id="UP000050867"/>
    </source>
</evidence>
<name>A0A0T6LXW8_WENVI</name>
<sequence>MDPISLAVLAALAGGAGGELGRQAWAGLTGVIRRRRNASRTTPDAPSPSGDGAGDATAVQDEPATPTQAALAALEEQPNDLSRAGELERTLRAQQETDPDFARAMAMWAASFQATLAADPEAAEALADAARALAPQEERADAGAVHNDFRHGTFKGPVQGSGTQNITYRT</sequence>
<proteinExistence type="predicted"/>
<comment type="caution">
    <text evidence="2">The sequence shown here is derived from an EMBL/GenBank/DDBJ whole genome shotgun (WGS) entry which is preliminary data.</text>
</comment>
<dbReference type="OrthoDB" id="4334952at2"/>
<dbReference type="EMBL" id="LLZU01000003">
    <property type="protein sequence ID" value="KRV50853.1"/>
    <property type="molecule type" value="Genomic_DNA"/>
</dbReference>
<reference evidence="2 3" key="1">
    <citation type="submission" date="2015-10" db="EMBL/GenBank/DDBJ databases">
        <title>Draft genome sequence of pyrrolomycin-producing Streptomyces vitaminophilus.</title>
        <authorList>
            <person name="Graham D.E."/>
            <person name="Mahan K.M."/>
            <person name="Klingeman D.M."/>
            <person name="Hettich R.L."/>
            <person name="Parry R.J."/>
        </authorList>
    </citation>
    <scope>NUCLEOTIDE SEQUENCE [LARGE SCALE GENOMIC DNA]</scope>
    <source>
        <strain evidence="2 3">ATCC 31673</strain>
    </source>
</reference>
<feature type="compositionally biased region" description="Polar residues" evidence="1">
    <location>
        <begin position="160"/>
        <end position="170"/>
    </location>
</feature>
<accession>A0A0T6LXW8</accession>
<protein>
    <submittedName>
        <fullName evidence="2">Uncharacterized protein</fullName>
    </submittedName>
</protein>